<dbReference type="Gene3D" id="3.80.10.10">
    <property type="entry name" value="Ribonuclease Inhibitor"/>
    <property type="match status" value="2"/>
</dbReference>
<reference evidence="10" key="1">
    <citation type="submission" date="2019-12" db="EMBL/GenBank/DDBJ databases">
        <title>Genome sequencing and annotation of Brassica cretica.</title>
        <authorList>
            <person name="Studholme D.J."/>
            <person name="Sarris P.F."/>
        </authorList>
    </citation>
    <scope>NUCLEOTIDE SEQUENCE</scope>
    <source>
        <strain evidence="10">PFS-102/07</strain>
        <tissue evidence="10">Leaf</tissue>
    </source>
</reference>
<comment type="similarity">
    <text evidence="1">Belongs to the disease resistance NB-LRR family.</text>
</comment>
<name>A0A8S9ISI2_BRACR</name>
<dbReference type="EMBL" id="QGKY02001015">
    <property type="protein sequence ID" value="KAF2571767.1"/>
    <property type="molecule type" value="Genomic_DNA"/>
</dbReference>
<dbReference type="Pfam" id="PF23559">
    <property type="entry name" value="WHD_DRP"/>
    <property type="match status" value="1"/>
</dbReference>
<dbReference type="InterPro" id="IPR055414">
    <property type="entry name" value="LRR_R13L4/SHOC2-like"/>
</dbReference>
<dbReference type="InterPro" id="IPR032675">
    <property type="entry name" value="LRR_dom_sf"/>
</dbReference>
<evidence type="ECO:0000259" key="8">
    <source>
        <dbReference type="Pfam" id="PF23559"/>
    </source>
</evidence>
<evidence type="ECO:0000259" key="7">
    <source>
        <dbReference type="Pfam" id="PF00931"/>
    </source>
</evidence>
<sequence length="704" mass="80650">MGNCGSFQISCDQTLNRILTFLFSKGYIGNLEENLNYLVKEMKFLMAVKDEVLIKVGREEWLHQQRRPTVQEWLTRVEDAYARFKILVTELPPRPEVVERPTWGQEEMLETAWNRLMDDNVRIMGLHGANITKVQEDIAQKLHLSGDGWTKTNEKAIGVPEPTGENGCKVAFTTRSEDVCKRMGDHDPMQVKCLKEDQAWELFKLKIGDEQLRREPRIDLLARKVAEKCHGLPLALSVIGEIMASKTAARLCFLYCALFPEDGHIDKEGLIEYWICEGFMGEYQVLKRAVNKGYGVVGTLIRANLLTAVDTKTVMMHDVVREMALWIASDLGENKENFVVQARVGLHQVPKVKDWGAVRRISLMGNKIEKMTCSSKCSELTTLLLQSNKLEILSGEIIQYMKKLVVLDLSSNLNMSGLPGRISELTSLQYLDLSDTRIEQLPVGFQELKKLTHLNLTRDVNLVKELQLLEHLQVLTIDVSSELGLEQILGDQRLMNCIYRLHIHDFQEKPFNLSLLVTMENLRELRVTSMHVSYTNCSGGEIDSSDLHNPTRLCFTNLSNVYIFDCKSITDLTWLLFAPNLVNLHIGNSEEVINKEKETKLTGISPFEKLEELYLNELPSLESIYWSPLAFPFLRRIKIRDCPKLRKLPLNATSVSRVDELSISVPVTNIEWEDEDTLNRFLPSILKEEYIVTYRPEDEETQYP</sequence>
<comment type="caution">
    <text evidence="10">The sequence shown here is derived from an EMBL/GenBank/DDBJ whole genome shotgun (WGS) entry which is preliminary data.</text>
</comment>
<evidence type="ECO:0000256" key="2">
    <source>
        <dbReference type="ARBA" id="ARBA00022614"/>
    </source>
</evidence>
<dbReference type="PANTHER" id="PTHR33463:SF220">
    <property type="entry name" value="NB-ARC DOMAIN-CONTAINING PROTEIN"/>
    <property type="match status" value="1"/>
</dbReference>
<dbReference type="InterPro" id="IPR002182">
    <property type="entry name" value="NB-ARC"/>
</dbReference>
<dbReference type="InterPro" id="IPR050905">
    <property type="entry name" value="Plant_NBS-LRR"/>
</dbReference>
<proteinExistence type="inferred from homology"/>
<keyword evidence="5" id="KW-0611">Plant defense</keyword>
<dbReference type="SUPFAM" id="SSF52540">
    <property type="entry name" value="P-loop containing nucleoside triphosphate hydrolases"/>
    <property type="match status" value="1"/>
</dbReference>
<evidence type="ECO:0000256" key="3">
    <source>
        <dbReference type="ARBA" id="ARBA00022737"/>
    </source>
</evidence>
<dbReference type="PANTHER" id="PTHR33463">
    <property type="entry name" value="NB-ARC DOMAIN-CONTAINING PROTEIN-RELATED"/>
    <property type="match status" value="1"/>
</dbReference>
<keyword evidence="4" id="KW-0547">Nucleotide-binding</keyword>
<keyword evidence="2" id="KW-0433">Leucine-rich repeat</keyword>
<evidence type="ECO:0000256" key="5">
    <source>
        <dbReference type="ARBA" id="ARBA00022821"/>
    </source>
</evidence>
<feature type="domain" description="Disease resistance R13L4/SHOC-2-like LRR" evidence="9">
    <location>
        <begin position="358"/>
        <end position="673"/>
    </location>
</feature>
<dbReference type="Pfam" id="PF00931">
    <property type="entry name" value="NB-ARC"/>
    <property type="match status" value="1"/>
</dbReference>
<dbReference type="FunFam" id="1.10.10.10:FF:000322">
    <property type="entry name" value="Probable disease resistance protein At1g63360"/>
    <property type="match status" value="1"/>
</dbReference>
<dbReference type="InterPro" id="IPR042197">
    <property type="entry name" value="Apaf_helical"/>
</dbReference>
<dbReference type="Pfam" id="PF23598">
    <property type="entry name" value="LRR_14"/>
    <property type="match status" value="1"/>
</dbReference>
<accession>A0A8S9ISI2</accession>
<keyword evidence="6" id="KW-0067">ATP-binding</keyword>
<dbReference type="GO" id="GO:0043531">
    <property type="term" value="F:ADP binding"/>
    <property type="evidence" value="ECO:0007669"/>
    <property type="project" value="InterPro"/>
</dbReference>
<organism evidence="10">
    <name type="scientific">Brassica cretica</name>
    <name type="common">Mustard</name>
    <dbReference type="NCBI Taxonomy" id="69181"/>
    <lineage>
        <taxon>Eukaryota</taxon>
        <taxon>Viridiplantae</taxon>
        <taxon>Streptophyta</taxon>
        <taxon>Embryophyta</taxon>
        <taxon>Tracheophyta</taxon>
        <taxon>Spermatophyta</taxon>
        <taxon>Magnoliopsida</taxon>
        <taxon>eudicotyledons</taxon>
        <taxon>Gunneridae</taxon>
        <taxon>Pentapetalae</taxon>
        <taxon>rosids</taxon>
        <taxon>malvids</taxon>
        <taxon>Brassicales</taxon>
        <taxon>Brassicaceae</taxon>
        <taxon>Brassiceae</taxon>
        <taxon>Brassica</taxon>
    </lineage>
</organism>
<dbReference type="InterPro" id="IPR036388">
    <property type="entry name" value="WH-like_DNA-bd_sf"/>
</dbReference>
<evidence type="ECO:0008006" key="11">
    <source>
        <dbReference type="Google" id="ProtNLM"/>
    </source>
</evidence>
<evidence type="ECO:0000259" key="9">
    <source>
        <dbReference type="Pfam" id="PF23598"/>
    </source>
</evidence>
<feature type="domain" description="Disease resistance protein winged helix" evidence="8">
    <location>
        <begin position="258"/>
        <end position="324"/>
    </location>
</feature>
<dbReference type="Gene3D" id="1.10.8.430">
    <property type="entry name" value="Helical domain of apoptotic protease-activating factors"/>
    <property type="match status" value="1"/>
</dbReference>
<protein>
    <recommendedName>
        <fullName evidence="11">NB-ARC domain-containing protein</fullName>
    </recommendedName>
</protein>
<dbReference type="FunFam" id="1.10.8.430:FF:000003">
    <property type="entry name" value="Probable disease resistance protein At5g66910"/>
    <property type="match status" value="1"/>
</dbReference>
<dbReference type="PRINTS" id="PR00364">
    <property type="entry name" value="DISEASERSIST"/>
</dbReference>
<dbReference type="GO" id="GO:0006952">
    <property type="term" value="P:defense response"/>
    <property type="evidence" value="ECO:0007669"/>
    <property type="project" value="UniProtKB-KW"/>
</dbReference>
<evidence type="ECO:0000256" key="6">
    <source>
        <dbReference type="ARBA" id="ARBA00022840"/>
    </source>
</evidence>
<dbReference type="Gene3D" id="1.10.10.10">
    <property type="entry name" value="Winged helix-like DNA-binding domain superfamily/Winged helix DNA-binding domain"/>
    <property type="match status" value="1"/>
</dbReference>
<dbReference type="SUPFAM" id="SSF52058">
    <property type="entry name" value="L domain-like"/>
    <property type="match status" value="1"/>
</dbReference>
<gene>
    <name evidence="10" type="ORF">F2Q70_00001693</name>
</gene>
<dbReference type="InterPro" id="IPR027417">
    <property type="entry name" value="P-loop_NTPase"/>
</dbReference>
<feature type="domain" description="NB-ARC" evidence="7">
    <location>
        <begin position="147"/>
        <end position="211"/>
    </location>
</feature>
<dbReference type="AlphaFoldDB" id="A0A8S9ISI2"/>
<evidence type="ECO:0000256" key="1">
    <source>
        <dbReference type="ARBA" id="ARBA00008894"/>
    </source>
</evidence>
<dbReference type="InterPro" id="IPR058922">
    <property type="entry name" value="WHD_DRP"/>
</dbReference>
<evidence type="ECO:0000256" key="4">
    <source>
        <dbReference type="ARBA" id="ARBA00022741"/>
    </source>
</evidence>
<dbReference type="GO" id="GO:0005524">
    <property type="term" value="F:ATP binding"/>
    <property type="evidence" value="ECO:0007669"/>
    <property type="project" value="UniProtKB-KW"/>
</dbReference>
<evidence type="ECO:0000313" key="10">
    <source>
        <dbReference type="EMBL" id="KAF2571767.1"/>
    </source>
</evidence>
<keyword evidence="3" id="KW-0677">Repeat</keyword>